<dbReference type="RefSeq" id="WP_317120838.1">
    <property type="nucleotide sequence ID" value="NZ_JAWJBA010000001.1"/>
</dbReference>
<keyword evidence="2" id="KW-1185">Reference proteome</keyword>
<dbReference type="InterPro" id="IPR024488">
    <property type="entry name" value="DUF2777"/>
</dbReference>
<accession>A0ABU3X7W6</accession>
<dbReference type="Pfam" id="PF10949">
    <property type="entry name" value="DUF2777"/>
    <property type="match status" value="1"/>
</dbReference>
<proteinExistence type="predicted"/>
<comment type="caution">
    <text evidence="1">The sequence shown here is derived from an EMBL/GenBank/DDBJ whole genome shotgun (WGS) entry which is preliminary data.</text>
</comment>
<name>A0ABU3X7W6_9BACI</name>
<gene>
    <name evidence="1" type="ORF">RYX56_03995</name>
</gene>
<sequence>MDRKQAQQNLNQLVLINDNLGSLFVGKLLEVITLPNKPWRGKVEIKYVINVGKNIDQDGIIVPPAYKDGDKIEFPGNKLSPLPSSFNMPKSYEHSHANAIAANLTDIFEQQKQLQIKENQYLVYLKEEKLDHLLNGQNSNEKSYISYAFYQSGSRYLLIDEQETTLDLADCPFEFRWLNKKKEVLGYYAGDGIFTSHNGEEYRPTEGDTIYIDKEQFEPYFILRNELEPSSLELLESNLMEYQLTHRDLIDCHNSLLLQLLQSTGQQSFKGVNFLMFRSKAGQVMVQHHYERTLADQENDHVFDRFEFTSDNGKRSVATYISNMTNKPT</sequence>
<dbReference type="EMBL" id="JAWJBA010000001">
    <property type="protein sequence ID" value="MDV2683534.1"/>
    <property type="molecule type" value="Genomic_DNA"/>
</dbReference>
<organism evidence="1 2">
    <name type="scientific">Alkalihalophilus lindianensis</name>
    <dbReference type="NCBI Taxonomy" id="1630542"/>
    <lineage>
        <taxon>Bacteria</taxon>
        <taxon>Bacillati</taxon>
        <taxon>Bacillota</taxon>
        <taxon>Bacilli</taxon>
        <taxon>Bacillales</taxon>
        <taxon>Bacillaceae</taxon>
        <taxon>Alkalihalophilus</taxon>
    </lineage>
</organism>
<evidence type="ECO:0000313" key="1">
    <source>
        <dbReference type="EMBL" id="MDV2683534.1"/>
    </source>
</evidence>
<evidence type="ECO:0000313" key="2">
    <source>
        <dbReference type="Proteomes" id="UP001287282"/>
    </source>
</evidence>
<protein>
    <submittedName>
        <fullName evidence="1">DUF2777 family protein</fullName>
    </submittedName>
</protein>
<reference evidence="1 2" key="1">
    <citation type="submission" date="2023-10" db="EMBL/GenBank/DDBJ databases">
        <title>Screening of Alkalihalobacillus lindianensis BZ-TG-R113 and Its Alleviation of Salt Stress on Rapeseed Growth.</title>
        <authorList>
            <person name="Zhao B."/>
            <person name="Guo T."/>
        </authorList>
    </citation>
    <scope>NUCLEOTIDE SEQUENCE [LARGE SCALE GENOMIC DNA]</scope>
    <source>
        <strain evidence="1 2">BZ-TG-R113</strain>
    </source>
</reference>
<dbReference type="Proteomes" id="UP001287282">
    <property type="component" value="Unassembled WGS sequence"/>
</dbReference>